<dbReference type="AlphaFoldDB" id="A0AAD5EBA5"/>
<comment type="caution">
    <text evidence="6">The sequence shown here is derived from an EMBL/GenBank/DDBJ whole genome shotgun (WGS) entry which is preliminary data.</text>
</comment>
<evidence type="ECO:0000259" key="5">
    <source>
        <dbReference type="Pfam" id="PF25455"/>
    </source>
</evidence>
<keyword evidence="2" id="KW-0809">Transit peptide</keyword>
<evidence type="ECO:0000256" key="1">
    <source>
        <dbReference type="ARBA" id="ARBA00004173"/>
    </source>
</evidence>
<gene>
    <name evidence="6" type="ORF">K450DRAFT_237822</name>
</gene>
<dbReference type="GO" id="GO:0005759">
    <property type="term" value="C:mitochondrial matrix"/>
    <property type="evidence" value="ECO:0007669"/>
    <property type="project" value="TreeGrafter"/>
</dbReference>
<dbReference type="SUPFAM" id="SSF103025">
    <property type="entry name" value="Folate-binding domain"/>
    <property type="match status" value="1"/>
</dbReference>
<evidence type="ECO:0000256" key="2">
    <source>
        <dbReference type="ARBA" id="ARBA00022946"/>
    </source>
</evidence>
<comment type="similarity">
    <text evidence="4">Belongs to the GcvT family. CAF17/IBA57 subfamily.</text>
</comment>
<dbReference type="Pfam" id="PF25455">
    <property type="entry name" value="Beta-barrel_CAF17_C"/>
    <property type="match status" value="1"/>
</dbReference>
<evidence type="ECO:0000256" key="4">
    <source>
        <dbReference type="ARBA" id="ARBA00093447"/>
    </source>
</evidence>
<dbReference type="InterPro" id="IPR027266">
    <property type="entry name" value="TrmE/GcvT-like"/>
</dbReference>
<evidence type="ECO:0000313" key="7">
    <source>
        <dbReference type="Proteomes" id="UP001206595"/>
    </source>
</evidence>
<reference evidence="6" key="2">
    <citation type="journal article" date="2022" name="Proc. Natl. Acad. Sci. U.S.A.">
        <title>Diploid-dominant life cycles characterize the early evolution of Fungi.</title>
        <authorList>
            <person name="Amses K.R."/>
            <person name="Simmons D.R."/>
            <person name="Longcore J.E."/>
            <person name="Mondo S.J."/>
            <person name="Seto K."/>
            <person name="Jeronimo G.H."/>
            <person name="Bonds A.E."/>
            <person name="Quandt C.A."/>
            <person name="Davis W.J."/>
            <person name="Chang Y."/>
            <person name="Federici B.A."/>
            <person name="Kuo A."/>
            <person name="LaButti K."/>
            <person name="Pangilinan J."/>
            <person name="Andreopoulos W."/>
            <person name="Tritt A."/>
            <person name="Riley R."/>
            <person name="Hundley H."/>
            <person name="Johnson J."/>
            <person name="Lipzen A."/>
            <person name="Barry K."/>
            <person name="Lang B.F."/>
            <person name="Cuomo C.A."/>
            <person name="Buchler N.E."/>
            <person name="Grigoriev I.V."/>
            <person name="Spatafora J.W."/>
            <person name="Stajich J.E."/>
            <person name="James T.Y."/>
        </authorList>
    </citation>
    <scope>NUCLEOTIDE SEQUENCE</scope>
    <source>
        <strain evidence="6">AG</strain>
    </source>
</reference>
<dbReference type="InterPro" id="IPR045179">
    <property type="entry name" value="YgfZ/GcvT"/>
</dbReference>
<dbReference type="GeneID" id="75913832"/>
<dbReference type="Proteomes" id="UP001206595">
    <property type="component" value="Unassembled WGS sequence"/>
</dbReference>
<sequence>MLARASIRKSFTHARLGLTFASCKRSSSSATSSSFAEKDPLHEGDCYALVPNRSLIEIEGVDTSKFLQGLITNHMPLIATGGNGFYTAFLSPQGRLLYDTFIYPVNVGVNFPHPKFIIECAGGAIGPLSQHLKRYILRSKVKLRDVTSEYSIFSIWGQGTAHLRSVTHQEPSHHEKHPAGSLVKKESRFADIGCLDPRVPNFGIRVVTKRDEGLSLPSSFKELPSSEYTIRRILHGIPEGLDDLWPSQSLPLESNFDYMNGVDFRKGCYIGQELTIRTYHTGVVRKRIVPVQIYREKDGVPETLTVDRNYDIQTLPSIQADIKPAEEGKKRAVGKFGSGIHNIGLALMRLEAAEAEGAQFVVDEAGSDIRIKPYIPSWWPVDEESSK</sequence>
<dbReference type="InterPro" id="IPR017703">
    <property type="entry name" value="YgfZ/GCV_T_CS"/>
</dbReference>
<dbReference type="GO" id="GO:0016226">
    <property type="term" value="P:iron-sulfur cluster assembly"/>
    <property type="evidence" value="ECO:0007669"/>
    <property type="project" value="TreeGrafter"/>
</dbReference>
<dbReference type="RefSeq" id="XP_051445303.1">
    <property type="nucleotide sequence ID" value="XM_051588487.1"/>
</dbReference>
<dbReference type="NCBIfam" id="TIGR03317">
    <property type="entry name" value="ygfZ_signature"/>
    <property type="match status" value="1"/>
</dbReference>
<dbReference type="EMBL" id="MU620913">
    <property type="protein sequence ID" value="KAI8580299.1"/>
    <property type="molecule type" value="Genomic_DNA"/>
</dbReference>
<accession>A0AAD5EBA5</accession>
<dbReference type="Gene3D" id="3.30.1360.120">
    <property type="entry name" value="Probable tRNA modification gtpase trme, domain 1"/>
    <property type="match status" value="1"/>
</dbReference>
<reference evidence="6" key="1">
    <citation type="submission" date="2021-06" db="EMBL/GenBank/DDBJ databases">
        <authorList>
            <consortium name="DOE Joint Genome Institute"/>
            <person name="Mondo S.J."/>
            <person name="Amses K.R."/>
            <person name="Simmons D.R."/>
            <person name="Longcore J.E."/>
            <person name="Seto K."/>
            <person name="Alves G.H."/>
            <person name="Bonds A.E."/>
            <person name="Quandt C.A."/>
            <person name="Davis W.J."/>
            <person name="Chang Y."/>
            <person name="Letcher P.M."/>
            <person name="Powell M.J."/>
            <person name="Kuo A."/>
            <person name="Labutti K."/>
            <person name="Pangilinan J."/>
            <person name="Andreopoulos W."/>
            <person name="Tritt A."/>
            <person name="Riley R."/>
            <person name="Hundley H."/>
            <person name="Johnson J."/>
            <person name="Lipzen A."/>
            <person name="Barry K."/>
            <person name="Berbee M.L."/>
            <person name="Buchler N.E."/>
            <person name="Grigoriev I.V."/>
            <person name="Spatafora J.W."/>
            <person name="Stajich J.E."/>
            <person name="James T.Y."/>
        </authorList>
    </citation>
    <scope>NUCLEOTIDE SEQUENCE</scope>
    <source>
        <strain evidence="6">AG</strain>
    </source>
</reference>
<evidence type="ECO:0000256" key="3">
    <source>
        <dbReference type="ARBA" id="ARBA00023128"/>
    </source>
</evidence>
<proteinExistence type="inferred from homology"/>
<dbReference type="PANTHER" id="PTHR22602:SF0">
    <property type="entry name" value="TRANSFERASE CAF17, MITOCHONDRIAL-RELATED"/>
    <property type="match status" value="1"/>
</dbReference>
<keyword evidence="7" id="KW-1185">Reference proteome</keyword>
<keyword evidence="3" id="KW-0496">Mitochondrion</keyword>
<name>A0AAD5EBA5_UMBRA</name>
<feature type="domain" description="CAF17 C-terminal" evidence="5">
    <location>
        <begin position="285"/>
        <end position="380"/>
    </location>
</feature>
<dbReference type="PANTHER" id="PTHR22602">
    <property type="entry name" value="TRANSFERASE CAF17, MITOCHONDRIAL-RELATED"/>
    <property type="match status" value="1"/>
</dbReference>
<protein>
    <recommendedName>
        <fullName evidence="5">CAF17 C-terminal domain-containing protein</fullName>
    </recommendedName>
</protein>
<evidence type="ECO:0000313" key="6">
    <source>
        <dbReference type="EMBL" id="KAI8580299.1"/>
    </source>
</evidence>
<dbReference type="InterPro" id="IPR057460">
    <property type="entry name" value="CAF17_C"/>
</dbReference>
<comment type="subcellular location">
    <subcellularLocation>
        <location evidence="1">Mitochondrion</location>
    </subcellularLocation>
</comment>
<organism evidence="6 7">
    <name type="scientific">Umbelopsis ramanniana AG</name>
    <dbReference type="NCBI Taxonomy" id="1314678"/>
    <lineage>
        <taxon>Eukaryota</taxon>
        <taxon>Fungi</taxon>
        <taxon>Fungi incertae sedis</taxon>
        <taxon>Mucoromycota</taxon>
        <taxon>Mucoromycotina</taxon>
        <taxon>Umbelopsidomycetes</taxon>
        <taxon>Umbelopsidales</taxon>
        <taxon>Umbelopsidaceae</taxon>
        <taxon>Umbelopsis</taxon>
    </lineage>
</organism>